<evidence type="ECO:0000256" key="1">
    <source>
        <dbReference type="SAM" id="MobiDB-lite"/>
    </source>
</evidence>
<evidence type="ECO:0000313" key="3">
    <source>
        <dbReference type="Proteomes" id="UP001281761"/>
    </source>
</evidence>
<name>A0ABQ9Y110_9EUKA</name>
<feature type="compositionally biased region" description="Polar residues" evidence="1">
    <location>
        <begin position="300"/>
        <end position="311"/>
    </location>
</feature>
<feature type="region of interest" description="Disordered" evidence="1">
    <location>
        <begin position="70"/>
        <end position="108"/>
    </location>
</feature>
<accession>A0ABQ9Y110</accession>
<sequence>MNCGNVTQSPDRTDPPAESTMISKCDEDFARETFDCFITSGKPFRSHRNFTSAELDCIVHATEKHQRCVNKTTLPQDQDDNHLRHSSEEEDATQEATSTPLSGPPGEAFEMECHAQLERCSERIETDLLGDIRACSTRTKRSSTGSDDLIEQCKTRAVIRSRRSKMMCSLQMRQCLEDGKKQMEDEDESVTCRGDCQKEVDGCSTFCTAQMSTVCIPQCMRTQSPHPNDTSTEVILFADSPVHSLKNLTAVLNSTTVDPNTLYSGQPGFQPKLTNMRKAGSRAARYPTSKESDLRKRTENSGPNMPLTNNPGFKVFGQDVQKKEDNLSVKQGTAPRSKKPAKDKGSPAPYIIMCSGFCLQQWDACVGECHMADDACRNECTTYGL</sequence>
<evidence type="ECO:0000313" key="2">
    <source>
        <dbReference type="EMBL" id="KAK2957415.1"/>
    </source>
</evidence>
<gene>
    <name evidence="2" type="ORF">BLNAU_7571</name>
</gene>
<protein>
    <submittedName>
        <fullName evidence="2">Uncharacterized protein</fullName>
    </submittedName>
</protein>
<feature type="compositionally biased region" description="Polar residues" evidence="1">
    <location>
        <begin position="1"/>
        <end position="10"/>
    </location>
</feature>
<dbReference type="EMBL" id="JARBJD010000046">
    <property type="protein sequence ID" value="KAK2957415.1"/>
    <property type="molecule type" value="Genomic_DNA"/>
</dbReference>
<organism evidence="2 3">
    <name type="scientific">Blattamonas nauphoetae</name>
    <dbReference type="NCBI Taxonomy" id="2049346"/>
    <lineage>
        <taxon>Eukaryota</taxon>
        <taxon>Metamonada</taxon>
        <taxon>Preaxostyla</taxon>
        <taxon>Oxymonadida</taxon>
        <taxon>Blattamonas</taxon>
    </lineage>
</organism>
<feature type="region of interest" description="Disordered" evidence="1">
    <location>
        <begin position="1"/>
        <end position="20"/>
    </location>
</feature>
<comment type="caution">
    <text evidence="2">The sequence shown here is derived from an EMBL/GenBank/DDBJ whole genome shotgun (WGS) entry which is preliminary data.</text>
</comment>
<dbReference type="Proteomes" id="UP001281761">
    <property type="component" value="Unassembled WGS sequence"/>
</dbReference>
<proteinExistence type="predicted"/>
<feature type="region of interest" description="Disordered" evidence="1">
    <location>
        <begin position="262"/>
        <end position="312"/>
    </location>
</feature>
<keyword evidence="3" id="KW-1185">Reference proteome</keyword>
<feature type="compositionally biased region" description="Basic and acidic residues" evidence="1">
    <location>
        <begin position="288"/>
        <end position="299"/>
    </location>
</feature>
<reference evidence="2 3" key="1">
    <citation type="journal article" date="2022" name="bioRxiv">
        <title>Genomics of Preaxostyla Flagellates Illuminates Evolutionary Transitions and the Path Towards Mitochondrial Loss.</title>
        <authorList>
            <person name="Novak L.V.F."/>
            <person name="Treitli S.C."/>
            <person name="Pyrih J."/>
            <person name="Halakuc P."/>
            <person name="Pipaliya S.V."/>
            <person name="Vacek V."/>
            <person name="Brzon O."/>
            <person name="Soukal P."/>
            <person name="Eme L."/>
            <person name="Dacks J.B."/>
            <person name="Karnkowska A."/>
            <person name="Elias M."/>
            <person name="Hampl V."/>
        </authorList>
    </citation>
    <scope>NUCLEOTIDE SEQUENCE [LARGE SCALE GENOMIC DNA]</scope>
    <source>
        <strain evidence="2">NAU3</strain>
        <tissue evidence="2">Gut</tissue>
    </source>
</reference>